<accession>A0A938X8J8</accession>
<dbReference type="SUPFAM" id="SSF51306">
    <property type="entry name" value="LexA/Signal peptidase"/>
    <property type="match status" value="1"/>
</dbReference>
<keyword evidence="10" id="KW-0234">DNA repair</keyword>
<evidence type="ECO:0000256" key="1">
    <source>
        <dbReference type="ARBA" id="ARBA00007484"/>
    </source>
</evidence>
<gene>
    <name evidence="15" type="primary">lexA</name>
    <name evidence="15" type="ORF">H6A12_12245</name>
</gene>
<keyword evidence="9" id="KW-0804">Transcription</keyword>
<dbReference type="InterPro" id="IPR015927">
    <property type="entry name" value="Peptidase_S24_S26A/B/C"/>
</dbReference>
<evidence type="ECO:0000256" key="10">
    <source>
        <dbReference type="ARBA" id="ARBA00023204"/>
    </source>
</evidence>
<evidence type="ECO:0000256" key="7">
    <source>
        <dbReference type="ARBA" id="ARBA00023015"/>
    </source>
</evidence>
<dbReference type="InterPro" id="IPR039418">
    <property type="entry name" value="LexA-like"/>
</dbReference>
<dbReference type="InterPro" id="IPR005471">
    <property type="entry name" value="Tscrpt_reg_IclR_N"/>
</dbReference>
<evidence type="ECO:0000256" key="12">
    <source>
        <dbReference type="RuleBase" id="RU003991"/>
    </source>
</evidence>
<dbReference type="GO" id="GO:0006260">
    <property type="term" value="P:DNA replication"/>
    <property type="evidence" value="ECO:0007669"/>
    <property type="project" value="UniProtKB-KW"/>
</dbReference>
<dbReference type="Pfam" id="PF00717">
    <property type="entry name" value="Peptidase_S24"/>
    <property type="match status" value="1"/>
</dbReference>
<comment type="similarity">
    <text evidence="1 12">Belongs to the peptidase S24 family.</text>
</comment>
<reference evidence="15" key="2">
    <citation type="journal article" date="2021" name="Sci. Rep.">
        <title>The distribution of antibiotic resistance genes in chicken gut microbiota commensals.</title>
        <authorList>
            <person name="Juricova H."/>
            <person name="Matiasovicova J."/>
            <person name="Kubasova T."/>
            <person name="Cejkova D."/>
            <person name="Rychlik I."/>
        </authorList>
    </citation>
    <scope>NUCLEOTIDE SEQUENCE</scope>
    <source>
        <strain evidence="15">An559</strain>
    </source>
</reference>
<evidence type="ECO:0000259" key="14">
    <source>
        <dbReference type="Pfam" id="PF09339"/>
    </source>
</evidence>
<name>A0A938X8J8_9FIRM</name>
<keyword evidence="4" id="KW-0227">DNA damage</keyword>
<dbReference type="GO" id="GO:0004252">
    <property type="term" value="F:serine-type endopeptidase activity"/>
    <property type="evidence" value="ECO:0007669"/>
    <property type="project" value="UniProtKB-EC"/>
</dbReference>
<keyword evidence="16" id="KW-1185">Reference proteome</keyword>
<dbReference type="Gene3D" id="2.10.109.10">
    <property type="entry name" value="Umud Fragment, subunit A"/>
    <property type="match status" value="1"/>
</dbReference>
<keyword evidence="8" id="KW-0238">DNA-binding</keyword>
<evidence type="ECO:0000256" key="6">
    <source>
        <dbReference type="ARBA" id="ARBA00022813"/>
    </source>
</evidence>
<evidence type="ECO:0000256" key="11">
    <source>
        <dbReference type="ARBA" id="ARBA00023236"/>
    </source>
</evidence>
<sequence>MIKSEERIQNIKEYILEFQFTYHRTPTMAQIAEAVGTVKSNVYKYLSEMEERGILTRSKREIVINDTIQASPELNRVPILGNVSCGLPEYTEENFEEYVPLPVALFGQGDFFLLRASGYSMIEAGIEPGDLVVVRKQNTAEEGDIVVALVDNETTLKRFYRDKKHRCCRLHPENS</sequence>
<evidence type="ECO:0000313" key="15">
    <source>
        <dbReference type="EMBL" id="MBM6921908.1"/>
    </source>
</evidence>
<evidence type="ECO:0000256" key="4">
    <source>
        <dbReference type="ARBA" id="ARBA00022763"/>
    </source>
</evidence>
<dbReference type="SUPFAM" id="SSF46785">
    <property type="entry name" value="Winged helix' DNA-binding domain"/>
    <property type="match status" value="1"/>
</dbReference>
<dbReference type="InterPro" id="IPR006200">
    <property type="entry name" value="LexA"/>
</dbReference>
<dbReference type="NCBIfam" id="TIGR00498">
    <property type="entry name" value="lexA"/>
    <property type="match status" value="1"/>
</dbReference>
<keyword evidence="11" id="KW-0742">SOS response</keyword>
<evidence type="ECO:0000256" key="9">
    <source>
        <dbReference type="ARBA" id="ARBA00023163"/>
    </source>
</evidence>
<dbReference type="PRINTS" id="PR00726">
    <property type="entry name" value="LEXASERPTASE"/>
</dbReference>
<evidence type="ECO:0000256" key="3">
    <source>
        <dbReference type="ARBA" id="ARBA00022705"/>
    </source>
</evidence>
<reference evidence="15" key="1">
    <citation type="submission" date="2020-08" db="EMBL/GenBank/DDBJ databases">
        <authorList>
            <person name="Cejkova D."/>
            <person name="Kubasova T."/>
            <person name="Jahodarova E."/>
            <person name="Rychlik I."/>
        </authorList>
    </citation>
    <scope>NUCLEOTIDE SEQUENCE</scope>
    <source>
        <strain evidence="15">An559</strain>
    </source>
</reference>
<dbReference type="RefSeq" id="WP_204448281.1">
    <property type="nucleotide sequence ID" value="NZ_JACJKY010000032.1"/>
</dbReference>
<organism evidence="15 16">
    <name type="scientific">Merdimmobilis hominis</name>
    <dbReference type="NCBI Taxonomy" id="2897707"/>
    <lineage>
        <taxon>Bacteria</taxon>
        <taxon>Bacillati</taxon>
        <taxon>Bacillota</taxon>
        <taxon>Clostridia</taxon>
        <taxon>Eubacteriales</taxon>
        <taxon>Oscillospiraceae</taxon>
        <taxon>Merdimmobilis</taxon>
    </lineage>
</organism>
<keyword evidence="6 12" id="KW-0068">Autocatalytic cleavage</keyword>
<dbReference type="Proteomes" id="UP000774750">
    <property type="component" value="Unassembled WGS sequence"/>
</dbReference>
<dbReference type="GO" id="GO:0009432">
    <property type="term" value="P:SOS response"/>
    <property type="evidence" value="ECO:0007669"/>
    <property type="project" value="UniProtKB-KW"/>
</dbReference>
<dbReference type="CDD" id="cd06529">
    <property type="entry name" value="S24_LexA-like"/>
    <property type="match status" value="1"/>
</dbReference>
<evidence type="ECO:0000256" key="8">
    <source>
        <dbReference type="ARBA" id="ARBA00023125"/>
    </source>
</evidence>
<keyword evidence="2" id="KW-0678">Repressor</keyword>
<evidence type="ECO:0000313" key="16">
    <source>
        <dbReference type="Proteomes" id="UP000774750"/>
    </source>
</evidence>
<dbReference type="PANTHER" id="PTHR33516">
    <property type="entry name" value="LEXA REPRESSOR"/>
    <property type="match status" value="1"/>
</dbReference>
<dbReference type="GO" id="GO:0003677">
    <property type="term" value="F:DNA binding"/>
    <property type="evidence" value="ECO:0007669"/>
    <property type="project" value="UniProtKB-KW"/>
</dbReference>
<feature type="non-terminal residue" evidence="15">
    <location>
        <position position="175"/>
    </location>
</feature>
<feature type="domain" description="Peptidase S24/S26A/S26B/S26C" evidence="13">
    <location>
        <begin position="78"/>
        <end position="175"/>
    </location>
</feature>
<evidence type="ECO:0000256" key="2">
    <source>
        <dbReference type="ARBA" id="ARBA00022491"/>
    </source>
</evidence>
<dbReference type="GO" id="GO:0006281">
    <property type="term" value="P:DNA repair"/>
    <property type="evidence" value="ECO:0007669"/>
    <property type="project" value="UniProtKB-KW"/>
</dbReference>
<keyword evidence="5 12" id="KW-0378">Hydrolase</keyword>
<feature type="domain" description="HTH iclR-type" evidence="14">
    <location>
        <begin position="23"/>
        <end position="57"/>
    </location>
</feature>
<dbReference type="InterPro" id="IPR006197">
    <property type="entry name" value="Peptidase_S24_LexA"/>
</dbReference>
<dbReference type="GO" id="GO:0045892">
    <property type="term" value="P:negative regulation of DNA-templated transcription"/>
    <property type="evidence" value="ECO:0007669"/>
    <property type="project" value="InterPro"/>
</dbReference>
<dbReference type="Pfam" id="PF09339">
    <property type="entry name" value="HTH_IclR"/>
    <property type="match status" value="1"/>
</dbReference>
<dbReference type="PANTHER" id="PTHR33516:SF2">
    <property type="entry name" value="LEXA REPRESSOR-RELATED"/>
    <property type="match status" value="1"/>
</dbReference>
<dbReference type="EC" id="3.4.21.88" evidence="15"/>
<evidence type="ECO:0000259" key="13">
    <source>
        <dbReference type="Pfam" id="PF00717"/>
    </source>
</evidence>
<comment type="caution">
    <text evidence="15">The sequence shown here is derived from an EMBL/GenBank/DDBJ whole genome shotgun (WGS) entry which is preliminary data.</text>
</comment>
<dbReference type="InterPro" id="IPR036286">
    <property type="entry name" value="LexA/Signal_pep-like_sf"/>
</dbReference>
<evidence type="ECO:0000256" key="5">
    <source>
        <dbReference type="ARBA" id="ARBA00022801"/>
    </source>
</evidence>
<proteinExistence type="inferred from homology"/>
<dbReference type="InterPro" id="IPR036390">
    <property type="entry name" value="WH_DNA-bd_sf"/>
</dbReference>
<keyword evidence="7" id="KW-0805">Transcription regulation</keyword>
<dbReference type="Gene3D" id="1.10.10.10">
    <property type="entry name" value="Winged helix-like DNA-binding domain superfamily/Winged helix DNA-binding domain"/>
    <property type="match status" value="1"/>
</dbReference>
<dbReference type="InterPro" id="IPR036388">
    <property type="entry name" value="WH-like_DNA-bd_sf"/>
</dbReference>
<protein>
    <submittedName>
        <fullName evidence="15">Repressor LexA</fullName>
        <ecNumber evidence="15">3.4.21.88</ecNumber>
    </submittedName>
</protein>
<keyword evidence="3" id="KW-0235">DNA replication</keyword>
<dbReference type="InterPro" id="IPR050077">
    <property type="entry name" value="LexA_repressor"/>
</dbReference>
<dbReference type="EMBL" id="JACJKY010000032">
    <property type="protein sequence ID" value="MBM6921908.1"/>
    <property type="molecule type" value="Genomic_DNA"/>
</dbReference>
<dbReference type="AlphaFoldDB" id="A0A938X8J8"/>